<dbReference type="Gramene" id="AET1Gv20518700.4">
    <property type="protein sequence ID" value="AET1Gv20518700.4"/>
    <property type="gene ID" value="AET1Gv20518700"/>
</dbReference>
<feature type="region of interest" description="Disordered" evidence="1">
    <location>
        <begin position="129"/>
        <end position="170"/>
    </location>
</feature>
<reference evidence="4" key="1">
    <citation type="journal article" date="2014" name="Science">
        <title>Ancient hybridizations among the ancestral genomes of bread wheat.</title>
        <authorList>
            <consortium name="International Wheat Genome Sequencing Consortium,"/>
            <person name="Marcussen T."/>
            <person name="Sandve S.R."/>
            <person name="Heier L."/>
            <person name="Spannagl M."/>
            <person name="Pfeifer M."/>
            <person name="Jakobsen K.S."/>
            <person name="Wulff B.B."/>
            <person name="Steuernagel B."/>
            <person name="Mayer K.F."/>
            <person name="Olsen O.A."/>
        </authorList>
    </citation>
    <scope>NUCLEOTIDE SEQUENCE [LARGE SCALE GENOMIC DNA]</scope>
    <source>
        <strain evidence="4">cv. AL8/78</strain>
    </source>
</reference>
<evidence type="ECO:0000256" key="1">
    <source>
        <dbReference type="SAM" id="MobiDB-lite"/>
    </source>
</evidence>
<dbReference type="Proteomes" id="UP000015105">
    <property type="component" value="Chromosome 1D"/>
</dbReference>
<protein>
    <recommendedName>
        <fullName evidence="2">DUF3615 domain-containing protein</fullName>
    </recommendedName>
</protein>
<dbReference type="AlphaFoldDB" id="A0A452YSD1"/>
<reference evidence="3" key="3">
    <citation type="journal article" date="2017" name="Nature">
        <title>Genome sequence of the progenitor of the wheat D genome Aegilops tauschii.</title>
        <authorList>
            <person name="Luo M.C."/>
            <person name="Gu Y.Q."/>
            <person name="Puiu D."/>
            <person name="Wang H."/>
            <person name="Twardziok S.O."/>
            <person name="Deal K.R."/>
            <person name="Huo N."/>
            <person name="Zhu T."/>
            <person name="Wang L."/>
            <person name="Wang Y."/>
            <person name="McGuire P.E."/>
            <person name="Liu S."/>
            <person name="Long H."/>
            <person name="Ramasamy R.K."/>
            <person name="Rodriguez J.C."/>
            <person name="Van S.L."/>
            <person name="Yuan L."/>
            <person name="Wang Z."/>
            <person name="Xia Z."/>
            <person name="Xiao L."/>
            <person name="Anderson O.D."/>
            <person name="Ouyang S."/>
            <person name="Liang Y."/>
            <person name="Zimin A.V."/>
            <person name="Pertea G."/>
            <person name="Qi P."/>
            <person name="Bennetzen J.L."/>
            <person name="Dai X."/>
            <person name="Dawson M.W."/>
            <person name="Muller H.G."/>
            <person name="Kugler K."/>
            <person name="Rivarola-Duarte L."/>
            <person name="Spannagl M."/>
            <person name="Mayer K.F.X."/>
            <person name="Lu F.H."/>
            <person name="Bevan M.W."/>
            <person name="Leroy P."/>
            <person name="Li P."/>
            <person name="You F.M."/>
            <person name="Sun Q."/>
            <person name="Liu Z."/>
            <person name="Lyons E."/>
            <person name="Wicker T."/>
            <person name="Salzberg S.L."/>
            <person name="Devos K.M."/>
            <person name="Dvorak J."/>
        </authorList>
    </citation>
    <scope>NUCLEOTIDE SEQUENCE [LARGE SCALE GENOMIC DNA]</scope>
    <source>
        <strain evidence="3">cv. AL8/78</strain>
    </source>
</reference>
<reference evidence="3" key="4">
    <citation type="submission" date="2019-03" db="UniProtKB">
        <authorList>
            <consortium name="EnsemblPlants"/>
        </authorList>
    </citation>
    <scope>IDENTIFICATION</scope>
</reference>
<proteinExistence type="predicted"/>
<feature type="domain" description="DUF3615" evidence="2">
    <location>
        <begin position="228"/>
        <end position="284"/>
    </location>
</feature>
<organism evidence="3 4">
    <name type="scientific">Aegilops tauschii subsp. strangulata</name>
    <name type="common">Goatgrass</name>
    <dbReference type="NCBI Taxonomy" id="200361"/>
    <lineage>
        <taxon>Eukaryota</taxon>
        <taxon>Viridiplantae</taxon>
        <taxon>Streptophyta</taxon>
        <taxon>Embryophyta</taxon>
        <taxon>Tracheophyta</taxon>
        <taxon>Spermatophyta</taxon>
        <taxon>Magnoliopsida</taxon>
        <taxon>Liliopsida</taxon>
        <taxon>Poales</taxon>
        <taxon>Poaceae</taxon>
        <taxon>BOP clade</taxon>
        <taxon>Pooideae</taxon>
        <taxon>Triticodae</taxon>
        <taxon>Triticeae</taxon>
        <taxon>Triticinae</taxon>
        <taxon>Aegilops</taxon>
    </lineage>
</organism>
<reference evidence="3" key="5">
    <citation type="journal article" date="2021" name="G3 (Bethesda)">
        <title>Aegilops tauschii genome assembly Aet v5.0 features greater sequence contiguity and improved annotation.</title>
        <authorList>
            <person name="Wang L."/>
            <person name="Zhu T."/>
            <person name="Rodriguez J.C."/>
            <person name="Deal K.R."/>
            <person name="Dubcovsky J."/>
            <person name="McGuire P.E."/>
            <person name="Lux T."/>
            <person name="Spannagl M."/>
            <person name="Mayer K.F.X."/>
            <person name="Baldrich P."/>
            <person name="Meyers B.C."/>
            <person name="Huo N."/>
            <person name="Gu Y.Q."/>
            <person name="Zhou H."/>
            <person name="Devos K.M."/>
            <person name="Bennetzen J.L."/>
            <person name="Unver T."/>
            <person name="Budak H."/>
            <person name="Gulick P.J."/>
            <person name="Galiba G."/>
            <person name="Kalapos B."/>
            <person name="Nelson D.R."/>
            <person name="Li P."/>
            <person name="You F.M."/>
            <person name="Luo M.C."/>
            <person name="Dvorak J."/>
        </authorList>
    </citation>
    <scope>NUCLEOTIDE SEQUENCE [LARGE SCALE GENOMIC DNA]</scope>
    <source>
        <strain evidence="3">cv. AL8/78</strain>
    </source>
</reference>
<sequence length="284" mass="31940">MGTRAATSAPVAAVSSVLFGRSLPQTPLPTRAHCWGFPPWTRRTTSAAWRSSSGCFLERSREMGSSPTAGAAVLPDGLLPAVLGCISWWWQGFIERSCKYREQGFYVEQFDRLLPKRDGKQWNLRHAHKSMEPMHGADNNDGQDRGEGAAVARQHSSNDGSDDDGDIGDPFLTDRFGNLTSWRLSDLEAAAENHLEDGESETEVEEKKYSKKEMLKRDADRKKQYMAYALQKYNNDEDLAGEMRFVFDESKDEVFIIEGNMNSYEHFNFTAKQAGSTVLFFAEV</sequence>
<evidence type="ECO:0000313" key="3">
    <source>
        <dbReference type="EnsemblPlants" id="AET1Gv20518700.4"/>
    </source>
</evidence>
<dbReference type="InterPro" id="IPR022059">
    <property type="entry name" value="DUF3615"/>
</dbReference>
<evidence type="ECO:0000259" key="2">
    <source>
        <dbReference type="Pfam" id="PF12274"/>
    </source>
</evidence>
<accession>A0A452YSD1</accession>
<dbReference type="Pfam" id="PF12274">
    <property type="entry name" value="DUF3615"/>
    <property type="match status" value="1"/>
</dbReference>
<dbReference type="PANTHER" id="PTHR33326">
    <property type="entry name" value="OS05G0543800 PROTEIN"/>
    <property type="match status" value="1"/>
</dbReference>
<keyword evidence="4" id="KW-1185">Reference proteome</keyword>
<evidence type="ECO:0000313" key="4">
    <source>
        <dbReference type="Proteomes" id="UP000015105"/>
    </source>
</evidence>
<dbReference type="PANTHER" id="PTHR33326:SF23">
    <property type="entry name" value="DUF295 DOMAIN-CONTAINING PROTEIN"/>
    <property type="match status" value="1"/>
</dbReference>
<name>A0A452YSD1_AEGTS</name>
<reference evidence="4" key="2">
    <citation type="journal article" date="2017" name="Nat. Plants">
        <title>The Aegilops tauschii genome reveals multiple impacts of transposons.</title>
        <authorList>
            <person name="Zhao G."/>
            <person name="Zou C."/>
            <person name="Li K."/>
            <person name="Wang K."/>
            <person name="Li T."/>
            <person name="Gao L."/>
            <person name="Zhang X."/>
            <person name="Wang H."/>
            <person name="Yang Z."/>
            <person name="Liu X."/>
            <person name="Jiang W."/>
            <person name="Mao L."/>
            <person name="Kong X."/>
            <person name="Jiao Y."/>
            <person name="Jia J."/>
        </authorList>
    </citation>
    <scope>NUCLEOTIDE SEQUENCE [LARGE SCALE GENOMIC DNA]</scope>
    <source>
        <strain evidence="4">cv. AL8/78</strain>
    </source>
</reference>
<dbReference type="EnsemblPlants" id="AET1Gv20518700.4">
    <property type="protein sequence ID" value="AET1Gv20518700.4"/>
    <property type="gene ID" value="AET1Gv20518700"/>
</dbReference>